<name>A0A328XT24_9GAMM</name>
<dbReference type="NCBIfam" id="TIGR00254">
    <property type="entry name" value="GGDEF"/>
    <property type="match status" value="1"/>
</dbReference>
<feature type="domain" description="PAC" evidence="3">
    <location>
        <begin position="467"/>
        <end position="520"/>
    </location>
</feature>
<dbReference type="CDD" id="cd00130">
    <property type="entry name" value="PAS"/>
    <property type="match status" value="1"/>
</dbReference>
<dbReference type="InterPro" id="IPR043128">
    <property type="entry name" value="Rev_trsase/Diguanyl_cyclase"/>
</dbReference>
<dbReference type="SUPFAM" id="SSF55785">
    <property type="entry name" value="PYP-like sensor domain (PAS domain)"/>
    <property type="match status" value="1"/>
</dbReference>
<reference evidence="6 7" key="1">
    <citation type="submission" date="2018-06" db="EMBL/GenBank/DDBJ databases">
        <title>Comparative analysis of microorganisms from saline springs in Andes Mountain Range, Colombia.</title>
        <authorList>
            <person name="Rubin E."/>
        </authorList>
    </citation>
    <scope>NUCLEOTIDE SEQUENCE [LARGE SCALE GENOMIC DNA]</scope>
    <source>
        <strain evidence="6 7">USBA-857</strain>
    </source>
</reference>
<dbReference type="InterPro" id="IPR035919">
    <property type="entry name" value="EAL_sf"/>
</dbReference>
<accession>A0A328XT24</accession>
<dbReference type="InterPro" id="IPR029787">
    <property type="entry name" value="Nucleotide_cyclase"/>
</dbReference>
<comment type="caution">
    <text evidence="6">The sequence shown here is derived from an EMBL/GenBank/DDBJ whole genome shotgun (WGS) entry which is preliminary data.</text>
</comment>
<dbReference type="InterPro" id="IPR035965">
    <property type="entry name" value="PAS-like_dom_sf"/>
</dbReference>
<dbReference type="Gene3D" id="3.20.20.450">
    <property type="entry name" value="EAL domain"/>
    <property type="match status" value="1"/>
</dbReference>
<dbReference type="Proteomes" id="UP000249700">
    <property type="component" value="Unassembled WGS sequence"/>
</dbReference>
<evidence type="ECO:0000259" key="2">
    <source>
        <dbReference type="PROSITE" id="PS50112"/>
    </source>
</evidence>
<dbReference type="CDD" id="cd01949">
    <property type="entry name" value="GGDEF"/>
    <property type="match status" value="1"/>
</dbReference>
<sequence length="943" mass="105074">MDRSQQTKPKLGLTWRVIALSSLLLLGMTTVFTMVGRDNLLRQFDDSRNVQLKRQTRVIRQALSQSMDSLRQIAALNASLTPGLGNALKQADQTIIADSFSNKWPTLQLEAGIDELMVLDGTGQPLAQWGASQAGHDLPITEWGKKVIASDMPFTTLRCFANCRQYALAPILVDGQSHGAILVSRSLADVTRQAREVSGSDVALLITGQYAREQLDVTRSVSSWHGKLATLTNQKETLPLIHQAAYLSSLEELQDRSIRLKHDNNHIEISAILLNSGSTRSANGHFLLMSDISSQMDAIDRDTGTILATGLIGWLAAEAMLLAILWKPMARVRRLSSVLPALAEGGFAKAKQMIPLPKRRLLDEIDLLDAAALDLAGQLETLEGEVQSRGELLNARLAELARERDFIESLLDTAHVLILTQDDQGRISLVNQYCQDIFGQPYDIMLGQRFEALFHNPSDADYEIRTHQAEERLLRGKNEEQRTIVWYHARLSDSSDPSMHTISVGIDITDRKAAESRLAWLASRDPLTGLYNRRAFQDRVEKALNSGIPGAILFMDLDQFKDVNELSGHPAGDRLLELVARNIEDNLGSRGIVARLGGDEFSVLLENSGDGEAIQIAKAIEKILDNTSLLLPDGRRHRTSVSIGIACYPLHGHTPADLMANADVAMYKAKESSLNRWHILSTLDEAKTELQERVYWIERIRYALKNDEFELMAQPIARLADREVKHYEILLRLRGENGELISPCHFIPIAERSGQIIQIDRWVIRKSLQLLSLLNNTEITISVNLSGHTLHDKELKQFLEQEVIDSGANPEKLILEVTETAAVTDFITARDMLQSLRNIGCKTALDDFGVGFSSFHYLEKLPIDYIKIDGSFIREICSNNNSKVIVKAISDISTGLGKQAIAEFIEDEETIIALQSYGIKYGQGFHIGKPELAKKILFRKQTT</sequence>
<dbReference type="Pfam" id="PF14827">
    <property type="entry name" value="dCache_3"/>
    <property type="match status" value="1"/>
</dbReference>
<protein>
    <submittedName>
        <fullName evidence="6">PAS domain S-box-containing protein/diguanylate cyclase (GGDEF)-like protein</fullName>
    </submittedName>
</protein>
<dbReference type="SMART" id="SM00052">
    <property type="entry name" value="EAL"/>
    <property type="match status" value="1"/>
</dbReference>
<feature type="domain" description="PAS" evidence="2">
    <location>
        <begin position="403"/>
        <end position="477"/>
    </location>
</feature>
<dbReference type="CDD" id="cd01948">
    <property type="entry name" value="EAL"/>
    <property type="match status" value="1"/>
</dbReference>
<dbReference type="OrthoDB" id="9787514at2"/>
<dbReference type="Pfam" id="PF00989">
    <property type="entry name" value="PAS"/>
    <property type="match status" value="1"/>
</dbReference>
<evidence type="ECO:0000259" key="5">
    <source>
        <dbReference type="PROSITE" id="PS50887"/>
    </source>
</evidence>
<dbReference type="InterPro" id="IPR052155">
    <property type="entry name" value="Biofilm_reg_signaling"/>
</dbReference>
<dbReference type="InterPro" id="IPR001633">
    <property type="entry name" value="EAL_dom"/>
</dbReference>
<dbReference type="InterPro" id="IPR000014">
    <property type="entry name" value="PAS"/>
</dbReference>
<dbReference type="InterPro" id="IPR013767">
    <property type="entry name" value="PAS_fold"/>
</dbReference>
<dbReference type="SMART" id="SM00091">
    <property type="entry name" value="PAS"/>
    <property type="match status" value="1"/>
</dbReference>
<gene>
    <name evidence="6" type="ORF">BCL93_106222</name>
</gene>
<dbReference type="SUPFAM" id="SSF55073">
    <property type="entry name" value="Nucleotide cyclase"/>
    <property type="match status" value="1"/>
</dbReference>
<evidence type="ECO:0000313" key="7">
    <source>
        <dbReference type="Proteomes" id="UP000249700"/>
    </source>
</evidence>
<dbReference type="SUPFAM" id="SSF141868">
    <property type="entry name" value="EAL domain-like"/>
    <property type="match status" value="1"/>
</dbReference>
<dbReference type="GO" id="GO:0006355">
    <property type="term" value="P:regulation of DNA-templated transcription"/>
    <property type="evidence" value="ECO:0007669"/>
    <property type="project" value="InterPro"/>
</dbReference>
<dbReference type="Gene3D" id="3.30.450.20">
    <property type="entry name" value="PAS domain"/>
    <property type="match status" value="1"/>
</dbReference>
<dbReference type="InterPro" id="IPR000160">
    <property type="entry name" value="GGDEF_dom"/>
</dbReference>
<dbReference type="PROSITE" id="PS50883">
    <property type="entry name" value="EAL"/>
    <property type="match status" value="1"/>
</dbReference>
<dbReference type="SMART" id="SM00267">
    <property type="entry name" value="GGDEF"/>
    <property type="match status" value="1"/>
</dbReference>
<dbReference type="NCBIfam" id="TIGR00229">
    <property type="entry name" value="sensory_box"/>
    <property type="match status" value="1"/>
</dbReference>
<evidence type="ECO:0000256" key="1">
    <source>
        <dbReference type="SAM" id="Phobius"/>
    </source>
</evidence>
<dbReference type="PROSITE" id="PS50887">
    <property type="entry name" value="GGDEF"/>
    <property type="match status" value="1"/>
</dbReference>
<dbReference type="Pfam" id="PF00990">
    <property type="entry name" value="GGDEF"/>
    <property type="match status" value="1"/>
</dbReference>
<organism evidence="6 7">
    <name type="scientific">Onishia taeanensis</name>
    <dbReference type="NCBI Taxonomy" id="284577"/>
    <lineage>
        <taxon>Bacteria</taxon>
        <taxon>Pseudomonadati</taxon>
        <taxon>Pseudomonadota</taxon>
        <taxon>Gammaproteobacteria</taxon>
        <taxon>Oceanospirillales</taxon>
        <taxon>Halomonadaceae</taxon>
        <taxon>Onishia</taxon>
    </lineage>
</organism>
<feature type="domain" description="GGDEF" evidence="5">
    <location>
        <begin position="548"/>
        <end position="682"/>
    </location>
</feature>
<evidence type="ECO:0000259" key="3">
    <source>
        <dbReference type="PROSITE" id="PS50113"/>
    </source>
</evidence>
<feature type="transmembrane region" description="Helical" evidence="1">
    <location>
        <begin position="12"/>
        <end position="35"/>
    </location>
</feature>
<proteinExistence type="predicted"/>
<dbReference type="RefSeq" id="WP_112055179.1">
    <property type="nucleotide sequence ID" value="NZ_QLSX01000006.1"/>
</dbReference>
<dbReference type="InterPro" id="IPR000700">
    <property type="entry name" value="PAS-assoc_C"/>
</dbReference>
<feature type="domain" description="EAL" evidence="4">
    <location>
        <begin position="693"/>
        <end position="943"/>
    </location>
</feature>
<keyword evidence="1" id="KW-0812">Transmembrane</keyword>
<keyword evidence="1" id="KW-1133">Transmembrane helix</keyword>
<dbReference type="Gene3D" id="3.30.70.270">
    <property type="match status" value="1"/>
</dbReference>
<dbReference type="PROSITE" id="PS50112">
    <property type="entry name" value="PAS"/>
    <property type="match status" value="1"/>
</dbReference>
<dbReference type="AlphaFoldDB" id="A0A328XT24"/>
<dbReference type="PANTHER" id="PTHR44757">
    <property type="entry name" value="DIGUANYLATE CYCLASE DGCP"/>
    <property type="match status" value="1"/>
</dbReference>
<evidence type="ECO:0000259" key="4">
    <source>
        <dbReference type="PROSITE" id="PS50883"/>
    </source>
</evidence>
<dbReference type="EMBL" id="QLSX01000006">
    <property type="protein sequence ID" value="RAR61016.1"/>
    <property type="molecule type" value="Genomic_DNA"/>
</dbReference>
<dbReference type="InterPro" id="IPR029150">
    <property type="entry name" value="dCache_3"/>
</dbReference>
<dbReference type="PROSITE" id="PS50113">
    <property type="entry name" value="PAC"/>
    <property type="match status" value="1"/>
</dbReference>
<evidence type="ECO:0000313" key="6">
    <source>
        <dbReference type="EMBL" id="RAR61016.1"/>
    </source>
</evidence>
<dbReference type="PANTHER" id="PTHR44757:SF2">
    <property type="entry name" value="BIOFILM ARCHITECTURE MAINTENANCE PROTEIN MBAA"/>
    <property type="match status" value="1"/>
</dbReference>
<dbReference type="Pfam" id="PF00563">
    <property type="entry name" value="EAL"/>
    <property type="match status" value="1"/>
</dbReference>
<keyword evidence="1" id="KW-0472">Membrane</keyword>